<feature type="compositionally biased region" description="Polar residues" evidence="1">
    <location>
        <begin position="693"/>
        <end position="702"/>
    </location>
</feature>
<feature type="compositionally biased region" description="Polar residues" evidence="1">
    <location>
        <begin position="659"/>
        <end position="685"/>
    </location>
</feature>
<organism evidence="3 5">
    <name type="scientific">Medicago truncatula</name>
    <name type="common">Barrel medic</name>
    <name type="synonym">Medicago tribuloides</name>
    <dbReference type="NCBI Taxonomy" id="3880"/>
    <lineage>
        <taxon>Eukaryota</taxon>
        <taxon>Viridiplantae</taxon>
        <taxon>Streptophyta</taxon>
        <taxon>Embryophyta</taxon>
        <taxon>Tracheophyta</taxon>
        <taxon>Spermatophyta</taxon>
        <taxon>Magnoliopsida</taxon>
        <taxon>eudicotyledons</taxon>
        <taxon>Gunneridae</taxon>
        <taxon>Pentapetalae</taxon>
        <taxon>rosids</taxon>
        <taxon>fabids</taxon>
        <taxon>Fabales</taxon>
        <taxon>Fabaceae</taxon>
        <taxon>Papilionoideae</taxon>
        <taxon>50 kb inversion clade</taxon>
        <taxon>NPAAA clade</taxon>
        <taxon>Hologalegina</taxon>
        <taxon>IRL clade</taxon>
        <taxon>Trifolieae</taxon>
        <taxon>Medicago</taxon>
    </lineage>
</organism>
<feature type="compositionally biased region" description="Polar residues" evidence="1">
    <location>
        <begin position="748"/>
        <end position="762"/>
    </location>
</feature>
<keyword evidence="2 3" id="KW-0812">Transmembrane</keyword>
<evidence type="ECO:0000256" key="2">
    <source>
        <dbReference type="SAM" id="Phobius"/>
    </source>
</evidence>
<feature type="region of interest" description="Disordered" evidence="1">
    <location>
        <begin position="847"/>
        <end position="895"/>
    </location>
</feature>
<dbReference type="OrthoDB" id="1908091at2759"/>
<evidence type="ECO:0000256" key="1">
    <source>
        <dbReference type="SAM" id="MobiDB-lite"/>
    </source>
</evidence>
<reference evidence="4" key="3">
    <citation type="submission" date="2015-04" db="UniProtKB">
        <authorList>
            <consortium name="EnsemblPlants"/>
        </authorList>
    </citation>
    <scope>IDENTIFICATION</scope>
    <source>
        <strain evidence="4">cv. Jemalong A17</strain>
    </source>
</reference>
<evidence type="ECO:0000313" key="5">
    <source>
        <dbReference type="Proteomes" id="UP000002051"/>
    </source>
</evidence>
<feature type="compositionally biased region" description="Acidic residues" evidence="1">
    <location>
        <begin position="876"/>
        <end position="885"/>
    </location>
</feature>
<dbReference type="HOGENOM" id="CLU_323233_0_0_1"/>
<feature type="compositionally biased region" description="Basic and acidic residues" evidence="1">
    <location>
        <begin position="417"/>
        <end position="428"/>
    </location>
</feature>
<feature type="region of interest" description="Disordered" evidence="1">
    <location>
        <begin position="362"/>
        <end position="382"/>
    </location>
</feature>
<keyword evidence="5" id="KW-1185">Reference proteome</keyword>
<feature type="compositionally biased region" description="Basic and acidic residues" evidence="1">
    <location>
        <begin position="886"/>
        <end position="895"/>
    </location>
</feature>
<feature type="region of interest" description="Disordered" evidence="1">
    <location>
        <begin position="718"/>
        <end position="790"/>
    </location>
</feature>
<dbReference type="EnsemblPlants" id="KEH34196">
    <property type="protein sequence ID" value="KEH34196"/>
    <property type="gene ID" value="MTR_3g462910"/>
</dbReference>
<keyword evidence="2" id="KW-1133">Transmembrane helix</keyword>
<accession>A0A072UXM5</accession>
<feature type="region of interest" description="Disordered" evidence="1">
    <location>
        <begin position="409"/>
        <end position="428"/>
    </location>
</feature>
<name>A0A072UXM5_MEDTR</name>
<feature type="region of interest" description="Disordered" evidence="1">
    <location>
        <begin position="618"/>
        <end position="639"/>
    </location>
</feature>
<dbReference type="PANTHER" id="PTHR33870">
    <property type="entry name" value="CARDIOMYOPATHY-ASSOCIATED PROTEIN"/>
    <property type="match status" value="1"/>
</dbReference>
<dbReference type="AlphaFoldDB" id="A0A072UXM5"/>
<proteinExistence type="predicted"/>
<feature type="compositionally biased region" description="Polar residues" evidence="1">
    <location>
        <begin position="857"/>
        <end position="872"/>
    </location>
</feature>
<feature type="transmembrane region" description="Helical" evidence="2">
    <location>
        <begin position="35"/>
        <end position="52"/>
    </location>
</feature>
<feature type="compositionally biased region" description="Polar residues" evidence="1">
    <location>
        <begin position="718"/>
        <end position="739"/>
    </location>
</feature>
<reference evidence="3 5" key="1">
    <citation type="journal article" date="2011" name="Nature">
        <title>The Medicago genome provides insight into the evolution of rhizobial symbioses.</title>
        <authorList>
            <person name="Young N.D."/>
            <person name="Debelle F."/>
            <person name="Oldroyd G.E."/>
            <person name="Geurts R."/>
            <person name="Cannon S.B."/>
            <person name="Udvardi M.K."/>
            <person name="Benedito V.A."/>
            <person name="Mayer K.F."/>
            <person name="Gouzy J."/>
            <person name="Schoof H."/>
            <person name="Van de Peer Y."/>
            <person name="Proost S."/>
            <person name="Cook D.R."/>
            <person name="Meyers B.C."/>
            <person name="Spannagl M."/>
            <person name="Cheung F."/>
            <person name="De Mita S."/>
            <person name="Krishnakumar V."/>
            <person name="Gundlach H."/>
            <person name="Zhou S."/>
            <person name="Mudge J."/>
            <person name="Bharti A.K."/>
            <person name="Murray J.D."/>
            <person name="Naoumkina M.A."/>
            <person name="Rosen B."/>
            <person name="Silverstein K.A."/>
            <person name="Tang H."/>
            <person name="Rombauts S."/>
            <person name="Zhao P.X."/>
            <person name="Zhou P."/>
            <person name="Barbe V."/>
            <person name="Bardou P."/>
            <person name="Bechner M."/>
            <person name="Bellec A."/>
            <person name="Berger A."/>
            <person name="Berges H."/>
            <person name="Bidwell S."/>
            <person name="Bisseling T."/>
            <person name="Choisne N."/>
            <person name="Couloux A."/>
            <person name="Denny R."/>
            <person name="Deshpande S."/>
            <person name="Dai X."/>
            <person name="Doyle J.J."/>
            <person name="Dudez A.M."/>
            <person name="Farmer A.D."/>
            <person name="Fouteau S."/>
            <person name="Franken C."/>
            <person name="Gibelin C."/>
            <person name="Gish J."/>
            <person name="Goldstein S."/>
            <person name="Gonzalez A.J."/>
            <person name="Green P.J."/>
            <person name="Hallab A."/>
            <person name="Hartog M."/>
            <person name="Hua A."/>
            <person name="Humphray S.J."/>
            <person name="Jeong D.H."/>
            <person name="Jing Y."/>
            <person name="Jocker A."/>
            <person name="Kenton S.M."/>
            <person name="Kim D.J."/>
            <person name="Klee K."/>
            <person name="Lai H."/>
            <person name="Lang C."/>
            <person name="Lin S."/>
            <person name="Macmil S.L."/>
            <person name="Magdelenat G."/>
            <person name="Matthews L."/>
            <person name="McCorrison J."/>
            <person name="Monaghan E.L."/>
            <person name="Mun J.H."/>
            <person name="Najar F.Z."/>
            <person name="Nicholson C."/>
            <person name="Noirot C."/>
            <person name="O'Bleness M."/>
            <person name="Paule C.R."/>
            <person name="Poulain J."/>
            <person name="Prion F."/>
            <person name="Qin B."/>
            <person name="Qu C."/>
            <person name="Retzel E.F."/>
            <person name="Riddle C."/>
            <person name="Sallet E."/>
            <person name="Samain S."/>
            <person name="Samson N."/>
            <person name="Sanders I."/>
            <person name="Saurat O."/>
            <person name="Scarpelli C."/>
            <person name="Schiex T."/>
            <person name="Segurens B."/>
            <person name="Severin A.J."/>
            <person name="Sherrier D.J."/>
            <person name="Shi R."/>
            <person name="Sims S."/>
            <person name="Singer S.R."/>
            <person name="Sinharoy S."/>
            <person name="Sterck L."/>
            <person name="Viollet A."/>
            <person name="Wang B.B."/>
            <person name="Wang K."/>
            <person name="Wang M."/>
            <person name="Wang X."/>
            <person name="Warfsmann J."/>
            <person name="Weissenbach J."/>
            <person name="White D.D."/>
            <person name="White J.D."/>
            <person name="Wiley G.B."/>
            <person name="Wincker P."/>
            <person name="Xing Y."/>
            <person name="Yang L."/>
            <person name="Yao Z."/>
            <person name="Ying F."/>
            <person name="Zhai J."/>
            <person name="Zhou L."/>
            <person name="Zuber A."/>
            <person name="Denarie J."/>
            <person name="Dixon R.A."/>
            <person name="May G.D."/>
            <person name="Schwartz D.C."/>
            <person name="Rogers J."/>
            <person name="Quetier F."/>
            <person name="Town C.D."/>
            <person name="Roe B.A."/>
        </authorList>
    </citation>
    <scope>NUCLEOTIDE SEQUENCE [LARGE SCALE GENOMIC DNA]</scope>
    <source>
        <strain evidence="3">A17</strain>
        <strain evidence="4 5">cv. Jemalong A17</strain>
    </source>
</reference>
<dbReference type="KEGG" id="mtr:25490809"/>
<dbReference type="PANTHER" id="PTHR33870:SF16">
    <property type="entry name" value="PROTEIN, PUTATIVE-RELATED"/>
    <property type="match status" value="1"/>
</dbReference>
<gene>
    <name evidence="4" type="primary">25490809</name>
    <name evidence="3" type="ordered locus">MTR_3g462910</name>
</gene>
<reference evidence="3 5" key="2">
    <citation type="journal article" date="2014" name="BMC Genomics">
        <title>An improved genome release (version Mt4.0) for the model legume Medicago truncatula.</title>
        <authorList>
            <person name="Tang H."/>
            <person name="Krishnakumar V."/>
            <person name="Bidwell S."/>
            <person name="Rosen B."/>
            <person name="Chan A."/>
            <person name="Zhou S."/>
            <person name="Gentzbittel L."/>
            <person name="Childs K.L."/>
            <person name="Yandell M."/>
            <person name="Gundlach H."/>
            <person name="Mayer K.F."/>
            <person name="Schwartz D.C."/>
            <person name="Town C.D."/>
        </authorList>
    </citation>
    <scope>GENOME REANNOTATION</scope>
    <source>
        <strain evidence="3">A17</strain>
        <strain evidence="4 5">cv. Jemalong A17</strain>
    </source>
</reference>
<evidence type="ECO:0000313" key="3">
    <source>
        <dbReference type="EMBL" id="KEH34196.1"/>
    </source>
</evidence>
<sequence>MGLKMNAKDIQLHLLRMYHVSTESSYMFIRRHPRFSCIFSVCFVIYVFLSYIYTFLAYMSPFLVCGAIFLRIFWSSEKTQLRYVKIDEKKEEQEKKVEPKVQQPKIPLPNNIVRPEQILFRYPSQNATSRRRNLREKKWDVYGGLEEKAKDLSEVFQNEFTSKRNIEHFKKGESSLYYGLSSGRRTHQASKRSTLRSEPSMIDLVEVVDTEIEIEKMEDEDEEEDAKEDVKNAIEWTENDQKNLMDLGNSEMERNRRLESLIARRRARKLLKLQVENGLIDKKSLKPSFMSPLNIRRNSSDIDDLEMPGSAPSIMPRSPYDIPYEPFEERPNLTGDGFLQEFTGHYHHKDVPFCRHESFNLGSDFSSESRQERGTRSYSRFKSLPDKGNHDWLIDQLIYNEEGELRIQEPKPLNNGEETKHEEDEKCKPDMDDIKNVKVATDHDKKSMSGQISESNLIAPKVSNVEASVSQKPGSGPTLRFSFSRERLFNLPVSSTDTTPVNESMFDIIPSPIDKRQETMFLTDRRICHTPTYSIASDLQVEVSEVGSPTSTVDDSDRDSALYDGDIDKGVSSGSEDLWGASFHGRAVARNEEDNIGEDVSKVVSPISLRQIDEDVADVSSYSSRDEGPDDTPTCCAVNTDQNVFGNYMEYSEGKYEMPQSSNSSDGTAPQNELIGSSTDQFPNETHQKKQQEGNNLSENSINQSHVINNVNNSETIELGNTENSTNSEDPTPTTSVIRQESLDEGSNESISSSPRSVLPDTTKSDEDSSPTFNLQMDIGSPPSNMEDTTQETLNHDEHTHDTMPQNIQPLVDDIIDESRNVDFNHSQEHTIMENSIEKSNIYRNINSSESSEDSSTHQINQETTSEATKQINEMETTENMDEESRDLADDKVTF</sequence>
<dbReference type="Proteomes" id="UP000002051">
    <property type="component" value="Chromosome 3"/>
</dbReference>
<feature type="region of interest" description="Disordered" evidence="1">
    <location>
        <begin position="656"/>
        <end position="702"/>
    </location>
</feature>
<keyword evidence="2" id="KW-0472">Membrane</keyword>
<evidence type="ECO:0000313" key="4">
    <source>
        <dbReference type="EnsemblPlants" id="KEH34196"/>
    </source>
</evidence>
<protein>
    <submittedName>
        <fullName evidence="3">Transmembrane protein, putative</fullName>
    </submittedName>
</protein>
<dbReference type="EMBL" id="CM001219">
    <property type="protein sequence ID" value="KEH34196.1"/>
    <property type="molecule type" value="Genomic_DNA"/>
</dbReference>